<dbReference type="EMBL" id="SMRT01000002">
    <property type="protein sequence ID" value="TDF99774.1"/>
    <property type="molecule type" value="Genomic_DNA"/>
</dbReference>
<dbReference type="Gene3D" id="3.40.190.10">
    <property type="entry name" value="Periplasmic binding protein-like II"/>
    <property type="match status" value="1"/>
</dbReference>
<evidence type="ECO:0000313" key="3">
    <source>
        <dbReference type="EMBL" id="TDF99774.1"/>
    </source>
</evidence>
<feature type="chain" id="PRO_5038831182" evidence="2">
    <location>
        <begin position="25"/>
        <end position="514"/>
    </location>
</feature>
<dbReference type="Proteomes" id="UP000295636">
    <property type="component" value="Unassembled WGS sequence"/>
</dbReference>
<dbReference type="InterPro" id="IPR050490">
    <property type="entry name" value="Bact_solute-bd_prot1"/>
</dbReference>
<keyword evidence="2" id="KW-0732">Signal</keyword>
<dbReference type="SUPFAM" id="SSF53850">
    <property type="entry name" value="Periplasmic binding protein-like II"/>
    <property type="match status" value="1"/>
</dbReference>
<evidence type="ECO:0000256" key="2">
    <source>
        <dbReference type="SAM" id="SignalP"/>
    </source>
</evidence>
<feature type="signal peptide" evidence="2">
    <location>
        <begin position="1"/>
        <end position="24"/>
    </location>
</feature>
<evidence type="ECO:0000256" key="1">
    <source>
        <dbReference type="SAM" id="MobiDB-lite"/>
    </source>
</evidence>
<dbReference type="PROSITE" id="PS51257">
    <property type="entry name" value="PROKAR_LIPOPROTEIN"/>
    <property type="match status" value="1"/>
</dbReference>
<dbReference type="PANTHER" id="PTHR43649:SF12">
    <property type="entry name" value="DIACETYLCHITOBIOSE BINDING PROTEIN DASA"/>
    <property type="match status" value="1"/>
</dbReference>
<proteinExistence type="predicted"/>
<keyword evidence="4" id="KW-1185">Reference proteome</keyword>
<organism evidence="3 4">
    <name type="scientific">Paenibacillus piri</name>
    <dbReference type="NCBI Taxonomy" id="2547395"/>
    <lineage>
        <taxon>Bacteria</taxon>
        <taxon>Bacillati</taxon>
        <taxon>Bacillota</taxon>
        <taxon>Bacilli</taxon>
        <taxon>Bacillales</taxon>
        <taxon>Paenibacillaceae</taxon>
        <taxon>Paenibacillus</taxon>
    </lineage>
</organism>
<protein>
    <submittedName>
        <fullName evidence="3">Sugar ABC transporter substrate-binding protein</fullName>
    </submittedName>
</protein>
<dbReference type="Pfam" id="PF01547">
    <property type="entry name" value="SBP_bac_1"/>
    <property type="match status" value="1"/>
</dbReference>
<dbReference type="OrthoDB" id="9795467at2"/>
<evidence type="ECO:0000313" key="4">
    <source>
        <dbReference type="Proteomes" id="UP000295636"/>
    </source>
</evidence>
<accession>A0A4V2ZU65</accession>
<comment type="caution">
    <text evidence="3">The sequence shown here is derived from an EMBL/GenBank/DDBJ whole genome shotgun (WGS) entry which is preliminary data.</text>
</comment>
<dbReference type="PANTHER" id="PTHR43649">
    <property type="entry name" value="ARABINOSE-BINDING PROTEIN-RELATED"/>
    <property type="match status" value="1"/>
</dbReference>
<sequence length="514" mass="56631">MVMKLKRRTISAITAATFAASVLAGCSGSGGDGGGKSKGDAGGASQQPGKEVVLRVWGPHDFMKGDESPGQQMVKIFNEKYKGSIRVEMKYMPWAEYNTAIQAAVTSNDLPDIFNLPQNIDFQQVVASKWIRPLDGLVSDAWKKQFYDGAFAEGVNVIGGKTYTWPIFGPQLNQLLYYNKDVLKNAGLDPEKPPKTWDELRSMAKTVTEKGKGDIFGAVFAMAENGYATNTVTGFAAGINNLEASINGFNYKTGAYTYGSKAISDSVKFILDLKKDGSILPSAYNLKHPEAGALFGQGKAAFLFDGRWRMWLIKRDTPDAKFGMAPLPTPTGEPMIMHHTLATNSGFMVNDKTKYPEAVGKFIEEGLASDLFYERFMKSGVALSPIEKLNADKSKYPYPEYETFAKLHQDLLRLRPDPLVRNPEVVKVLVEIGGMGQPKIKPSFNEILQAIITGAEKDPDAALKQYNEKMTKGFKDGLDKMKQSGVKVEPGDFSFSNWDPKKDYTAKDYEAVKK</sequence>
<feature type="compositionally biased region" description="Gly residues" evidence="1">
    <location>
        <begin position="29"/>
        <end position="42"/>
    </location>
</feature>
<dbReference type="CDD" id="cd13585">
    <property type="entry name" value="PBP2_TMBP_like"/>
    <property type="match status" value="1"/>
</dbReference>
<feature type="region of interest" description="Disordered" evidence="1">
    <location>
        <begin position="29"/>
        <end position="49"/>
    </location>
</feature>
<reference evidence="3 4" key="1">
    <citation type="submission" date="2019-03" db="EMBL/GenBank/DDBJ databases">
        <title>This is whole genome sequence of Paenibacillus sp MS74 strain.</title>
        <authorList>
            <person name="Trinh H.N."/>
        </authorList>
    </citation>
    <scope>NUCLEOTIDE SEQUENCE [LARGE SCALE GENOMIC DNA]</scope>
    <source>
        <strain evidence="3 4">MS74</strain>
    </source>
</reference>
<dbReference type="InterPro" id="IPR006059">
    <property type="entry name" value="SBP"/>
</dbReference>
<gene>
    <name evidence="3" type="ORF">E1757_08120</name>
</gene>
<dbReference type="AlphaFoldDB" id="A0A4V2ZU65"/>
<name>A0A4V2ZU65_9BACL</name>